<protein>
    <submittedName>
        <fullName evidence="1">SEC-C metal-binding domain-containing protein</fullName>
    </submittedName>
</protein>
<dbReference type="InterPro" id="IPR004027">
    <property type="entry name" value="SEC_C_motif"/>
</dbReference>
<dbReference type="SUPFAM" id="SSF103642">
    <property type="entry name" value="Sec-C motif"/>
    <property type="match status" value="1"/>
</dbReference>
<dbReference type="Proteomes" id="UP001527882">
    <property type="component" value="Unassembled WGS sequence"/>
</dbReference>
<keyword evidence="2" id="KW-1185">Reference proteome</keyword>
<reference evidence="1 2" key="1">
    <citation type="submission" date="2022-12" db="EMBL/GenBank/DDBJ databases">
        <title>Draft genome sequence of Paenibacillus sp. dW9.</title>
        <authorList>
            <person name="Choi E.-W."/>
            <person name="Kim D.-U."/>
        </authorList>
    </citation>
    <scope>NUCLEOTIDE SEQUENCE [LARGE SCALE GENOMIC DNA]</scope>
    <source>
        <strain evidence="2">dW9</strain>
    </source>
</reference>
<dbReference type="PANTHER" id="PTHR33747:SF1">
    <property type="entry name" value="ADENYLATE CYCLASE-ASSOCIATED CAP C-TERMINAL DOMAIN-CONTAINING PROTEIN"/>
    <property type="match status" value="1"/>
</dbReference>
<dbReference type="EMBL" id="JAQAGZ010000005">
    <property type="protein sequence ID" value="MCZ8512664.1"/>
    <property type="molecule type" value="Genomic_DNA"/>
</dbReference>
<evidence type="ECO:0000313" key="1">
    <source>
        <dbReference type="EMBL" id="MCZ8512664.1"/>
    </source>
</evidence>
<dbReference type="RefSeq" id="WP_269881110.1">
    <property type="nucleotide sequence ID" value="NZ_JAQAGZ010000005.1"/>
</dbReference>
<evidence type="ECO:0000313" key="2">
    <source>
        <dbReference type="Proteomes" id="UP001527882"/>
    </source>
</evidence>
<sequence length="404" mass="46366">MDKHFSRNEKNALLNALNKMQEMSHTLKAKEEEKCWSAIEIPLTLEAALAVFTKDELSAIRSSLAIPGLSSLKKQDLIHALVDNVPTAIPYCLKLLDQTRYDLLKKLANRGGQGQLSVELYHLNYFKNRSLIFSGTYKGKKTLAIPQEVQHVFQALDTQDYKARIRRNTEWILLTQGLLYYYGSLTLSELNDFIKQYSGEHVIMSEYLQVMQEAQDYEELAEECNSGYSYITVMDSERVKKEHRMRKELPFYSFSKEQLLQAGDPDYVERNASYREFVHYIVNHYTISPEEADGIVEDCVYDIQNGDTPSEVLEYLREQLEINDVNTAQVILDHLVKLHNNTKQWFLKGYSPNELSALRNRSTGTPPLRSGAGEFIDFTTRTKVGRNDPCPCGSGKKFKKCCGH</sequence>
<organism evidence="1 2">
    <name type="scientific">Paenibacillus gyeongsangnamensis</name>
    <dbReference type="NCBI Taxonomy" id="3388067"/>
    <lineage>
        <taxon>Bacteria</taxon>
        <taxon>Bacillati</taxon>
        <taxon>Bacillota</taxon>
        <taxon>Bacilli</taxon>
        <taxon>Bacillales</taxon>
        <taxon>Paenibacillaceae</taxon>
        <taxon>Paenibacillus</taxon>
    </lineage>
</organism>
<dbReference type="Gene3D" id="3.10.450.50">
    <property type="match status" value="1"/>
</dbReference>
<accession>A0ABT4Q720</accession>
<dbReference type="Pfam" id="PF02810">
    <property type="entry name" value="SEC-C"/>
    <property type="match status" value="1"/>
</dbReference>
<name>A0ABT4Q720_9BACL</name>
<gene>
    <name evidence="1" type="ORF">O9H85_09610</name>
</gene>
<comment type="caution">
    <text evidence="1">The sequence shown here is derived from an EMBL/GenBank/DDBJ whole genome shotgun (WGS) entry which is preliminary data.</text>
</comment>
<proteinExistence type="predicted"/>
<dbReference type="PANTHER" id="PTHR33747">
    <property type="entry name" value="UPF0225 PROTEIN SCO1677"/>
    <property type="match status" value="1"/>
</dbReference>